<protein>
    <submittedName>
        <fullName evidence="1">Uncharacterized protein</fullName>
    </submittedName>
</protein>
<organism evidence="1 2">
    <name type="scientific">Candidatus Methanoperedens nitratireducens</name>
    <dbReference type="NCBI Taxonomy" id="1392998"/>
    <lineage>
        <taxon>Archaea</taxon>
        <taxon>Methanobacteriati</taxon>
        <taxon>Methanobacteriota</taxon>
        <taxon>Stenosarchaea group</taxon>
        <taxon>Methanomicrobia</taxon>
        <taxon>Methanosarcinales</taxon>
        <taxon>ANME-2 cluster</taxon>
        <taxon>Candidatus Methanoperedentaceae</taxon>
        <taxon>Candidatus Methanoperedens</taxon>
    </lineage>
</organism>
<evidence type="ECO:0000313" key="1">
    <source>
        <dbReference type="EMBL" id="KPQ41663.1"/>
    </source>
</evidence>
<sequence length="20" mass="2343">MNIDIISAEENEYGIVKAWF</sequence>
<evidence type="ECO:0000313" key="2">
    <source>
        <dbReference type="Proteomes" id="UP000050360"/>
    </source>
</evidence>
<dbReference type="Proteomes" id="UP000050360">
    <property type="component" value="Unassembled WGS sequence"/>
</dbReference>
<accession>A0A0P8DVU1</accession>
<name>A0A0P8DVU1_9EURY</name>
<proteinExistence type="predicted"/>
<comment type="caution">
    <text evidence="1">The sequence shown here is derived from an EMBL/GenBank/DDBJ whole genome shotgun (WGS) entry which is preliminary data.</text>
</comment>
<dbReference type="AlphaFoldDB" id="A0A0P8DVU1"/>
<feature type="non-terminal residue" evidence="1">
    <location>
        <position position="20"/>
    </location>
</feature>
<gene>
    <name evidence="1" type="ORF">MPEBLZ_03786</name>
</gene>
<reference evidence="1 2" key="1">
    <citation type="submission" date="2015-09" db="EMBL/GenBank/DDBJ databases">
        <title>A metagenomics-based metabolic model of nitrate-dependent anaerobic oxidation of methane by Methanoperedens-like archaea.</title>
        <authorList>
            <person name="Arshad A."/>
            <person name="Speth D.R."/>
            <person name="De Graaf R.M."/>
            <person name="Op Den Camp H.J."/>
            <person name="Jetten M.S."/>
            <person name="Welte C.U."/>
        </authorList>
    </citation>
    <scope>NUCLEOTIDE SEQUENCE [LARGE SCALE GENOMIC DNA]</scope>
</reference>
<dbReference type="EMBL" id="LKCM01000317">
    <property type="protein sequence ID" value="KPQ41663.1"/>
    <property type="molecule type" value="Genomic_DNA"/>
</dbReference>